<evidence type="ECO:0000256" key="6">
    <source>
        <dbReference type="ARBA" id="ARBA00023077"/>
    </source>
</evidence>
<dbReference type="Pfam" id="PF07715">
    <property type="entry name" value="Plug"/>
    <property type="match status" value="1"/>
</dbReference>
<organism evidence="14">
    <name type="scientific">candidate division WOR-3 bacterium</name>
    <dbReference type="NCBI Taxonomy" id="2052148"/>
    <lineage>
        <taxon>Bacteria</taxon>
        <taxon>Bacteria division WOR-3</taxon>
    </lineage>
</organism>
<evidence type="ECO:0000256" key="8">
    <source>
        <dbReference type="ARBA" id="ARBA00023170"/>
    </source>
</evidence>
<sequence length="654" mass="74962">MIPIIFFLFTQDVYEVEGVVVTATRYPIMLKDLALATTVIEKEEIQSLRPRDLGELLQNCAGIDIKDYGTGSLATISLRGIPASGVLILIDGQPLNSIQTGIGDLSVIDVNSIERIEIVKGPTSSLYGANGLGGAVNIITRKERGENYTVARVNQEQGIGKKPYYSNYYLQFSIPVSRHFFYKMDCSKNDTRGERTNSDLNSFSLYPALDYRTERIDINSRLNFLMRDYGLPGPMPLVDSLHFPPYFGDSTASSKFDYEADRVGLASFDLNYRLTGNIQIYTKLFTNLQRIKYHSRYFSFGEITEDYNYSQTTTGMNTALFFHITCGNFLLGLDYRHDTLSAKKNALPPADTEWQAEARNFGYWSSNNFYLNKFLNLNLSLRYDRNSSYGDFLSPQLGLVIQLSSRTWLKLSGGRAFRAPGFNDLYWPVYGNPDLKPEDGKSGEIRLETSPRYYLFTAISIFARRIDNRIAWLPGEDGLWKPQNLNWTAIDGGEFEVRTKIGETMKFSLDGTYLFARQKNQELVYYDIWTSEMRFEEHQRPAAFIPQLGISLKLDIFFKKDLSLNITNSYTSPRKNYYENWSKLPEITMDTKTLKEFYLLNINLQKSLGRHTTFVFGSKNLLNAEYATQFGNSISDLDYPMPKRTVFLQVEWRD</sequence>
<dbReference type="InterPro" id="IPR037066">
    <property type="entry name" value="Plug_dom_sf"/>
</dbReference>
<evidence type="ECO:0000256" key="5">
    <source>
        <dbReference type="ARBA" id="ARBA00022729"/>
    </source>
</evidence>
<dbReference type="PANTHER" id="PTHR30069:SF29">
    <property type="entry name" value="HEMOGLOBIN AND HEMOGLOBIN-HAPTOGLOBIN-BINDING PROTEIN 1-RELATED"/>
    <property type="match status" value="1"/>
</dbReference>
<evidence type="ECO:0000256" key="9">
    <source>
        <dbReference type="ARBA" id="ARBA00023237"/>
    </source>
</evidence>
<keyword evidence="9 10" id="KW-0998">Cell outer membrane</keyword>
<dbReference type="GO" id="GO:0015344">
    <property type="term" value="F:siderophore uptake transmembrane transporter activity"/>
    <property type="evidence" value="ECO:0007669"/>
    <property type="project" value="TreeGrafter"/>
</dbReference>
<keyword evidence="6 11" id="KW-0798">TonB box</keyword>
<evidence type="ECO:0000256" key="2">
    <source>
        <dbReference type="ARBA" id="ARBA00022448"/>
    </source>
</evidence>
<evidence type="ECO:0000256" key="4">
    <source>
        <dbReference type="ARBA" id="ARBA00022692"/>
    </source>
</evidence>
<keyword evidence="3 10" id="KW-1134">Transmembrane beta strand</keyword>
<evidence type="ECO:0000256" key="1">
    <source>
        <dbReference type="ARBA" id="ARBA00004571"/>
    </source>
</evidence>
<feature type="domain" description="TonB-dependent receptor plug" evidence="13">
    <location>
        <begin position="31"/>
        <end position="135"/>
    </location>
</feature>
<dbReference type="InterPro" id="IPR039426">
    <property type="entry name" value="TonB-dep_rcpt-like"/>
</dbReference>
<keyword evidence="5" id="KW-0732">Signal</keyword>
<dbReference type="CDD" id="cd01347">
    <property type="entry name" value="ligand_gated_channel"/>
    <property type="match status" value="1"/>
</dbReference>
<dbReference type="Gene3D" id="2.170.130.10">
    <property type="entry name" value="TonB-dependent receptor, plug domain"/>
    <property type="match status" value="1"/>
</dbReference>
<accession>A0A7C4TAH9</accession>
<dbReference type="PANTHER" id="PTHR30069">
    <property type="entry name" value="TONB-DEPENDENT OUTER MEMBRANE RECEPTOR"/>
    <property type="match status" value="1"/>
</dbReference>
<dbReference type="SUPFAM" id="SSF56935">
    <property type="entry name" value="Porins"/>
    <property type="match status" value="1"/>
</dbReference>
<evidence type="ECO:0000256" key="3">
    <source>
        <dbReference type="ARBA" id="ARBA00022452"/>
    </source>
</evidence>
<evidence type="ECO:0000259" key="12">
    <source>
        <dbReference type="Pfam" id="PF00593"/>
    </source>
</evidence>
<keyword evidence="4 10" id="KW-0812">Transmembrane</keyword>
<comment type="similarity">
    <text evidence="10 11">Belongs to the TonB-dependent receptor family.</text>
</comment>
<gene>
    <name evidence="14" type="ORF">ENV60_00070</name>
</gene>
<reference evidence="14" key="1">
    <citation type="journal article" date="2020" name="mSystems">
        <title>Genome- and Community-Level Interaction Insights into Carbon Utilization and Element Cycling Functions of Hydrothermarchaeota in Hydrothermal Sediment.</title>
        <authorList>
            <person name="Zhou Z."/>
            <person name="Liu Y."/>
            <person name="Xu W."/>
            <person name="Pan J."/>
            <person name="Luo Z.H."/>
            <person name="Li M."/>
        </authorList>
    </citation>
    <scope>NUCLEOTIDE SEQUENCE [LARGE SCALE GENOMIC DNA]</scope>
    <source>
        <strain evidence="14">SpSt-774</strain>
    </source>
</reference>
<comment type="subcellular location">
    <subcellularLocation>
        <location evidence="1 10">Cell outer membrane</location>
        <topology evidence="1 10">Multi-pass membrane protein</topology>
    </subcellularLocation>
</comment>
<dbReference type="InterPro" id="IPR000531">
    <property type="entry name" value="Beta-barrel_TonB"/>
</dbReference>
<name>A0A7C4TAH9_UNCW3</name>
<dbReference type="Gene3D" id="2.40.170.20">
    <property type="entry name" value="TonB-dependent receptor, beta-barrel domain"/>
    <property type="match status" value="1"/>
</dbReference>
<dbReference type="AlphaFoldDB" id="A0A7C4TAH9"/>
<evidence type="ECO:0000256" key="10">
    <source>
        <dbReference type="PROSITE-ProRule" id="PRU01360"/>
    </source>
</evidence>
<proteinExistence type="inferred from homology"/>
<evidence type="ECO:0000259" key="13">
    <source>
        <dbReference type="Pfam" id="PF07715"/>
    </source>
</evidence>
<dbReference type="Pfam" id="PF00593">
    <property type="entry name" value="TonB_dep_Rec_b-barrel"/>
    <property type="match status" value="1"/>
</dbReference>
<dbReference type="EMBL" id="DTGZ01000002">
    <property type="protein sequence ID" value="HGV96684.1"/>
    <property type="molecule type" value="Genomic_DNA"/>
</dbReference>
<evidence type="ECO:0000313" key="14">
    <source>
        <dbReference type="EMBL" id="HGV96684.1"/>
    </source>
</evidence>
<dbReference type="PROSITE" id="PS52016">
    <property type="entry name" value="TONB_DEPENDENT_REC_3"/>
    <property type="match status" value="1"/>
</dbReference>
<dbReference type="InterPro" id="IPR036942">
    <property type="entry name" value="Beta-barrel_TonB_sf"/>
</dbReference>
<evidence type="ECO:0000256" key="7">
    <source>
        <dbReference type="ARBA" id="ARBA00023136"/>
    </source>
</evidence>
<keyword evidence="7 10" id="KW-0472">Membrane</keyword>
<keyword evidence="8 14" id="KW-0675">Receptor</keyword>
<protein>
    <submittedName>
        <fullName evidence="14">TonB-dependent receptor</fullName>
    </submittedName>
</protein>
<keyword evidence="2 10" id="KW-0813">Transport</keyword>
<feature type="domain" description="TonB-dependent receptor-like beta-barrel" evidence="12">
    <location>
        <begin position="201"/>
        <end position="577"/>
    </location>
</feature>
<dbReference type="InterPro" id="IPR012910">
    <property type="entry name" value="Plug_dom"/>
</dbReference>
<dbReference type="GO" id="GO:0044718">
    <property type="term" value="P:siderophore transmembrane transport"/>
    <property type="evidence" value="ECO:0007669"/>
    <property type="project" value="TreeGrafter"/>
</dbReference>
<evidence type="ECO:0000256" key="11">
    <source>
        <dbReference type="RuleBase" id="RU003357"/>
    </source>
</evidence>
<dbReference type="GO" id="GO:0009279">
    <property type="term" value="C:cell outer membrane"/>
    <property type="evidence" value="ECO:0007669"/>
    <property type="project" value="UniProtKB-SubCell"/>
</dbReference>
<comment type="caution">
    <text evidence="14">The sequence shown here is derived from an EMBL/GenBank/DDBJ whole genome shotgun (WGS) entry which is preliminary data.</text>
</comment>